<accession>C7LTK3</accession>
<dbReference type="RefSeq" id="WP_015774858.1">
    <property type="nucleotide sequence ID" value="NC_013173.1"/>
</dbReference>
<dbReference type="eggNOG" id="COG2301">
    <property type="taxonomic scope" value="Bacteria"/>
</dbReference>
<proteinExistence type="predicted"/>
<dbReference type="HOGENOM" id="CLU_347448_0_0_7"/>
<dbReference type="AlphaFoldDB" id="C7LTK3"/>
<dbReference type="KEGG" id="dba:Dbac_2693"/>
<organism evidence="1 2">
    <name type="scientific">Desulfomicrobium baculatum (strain DSM 4028 / VKM B-1378 / X)</name>
    <name type="common">Desulfovibrio baculatus</name>
    <dbReference type="NCBI Taxonomy" id="525897"/>
    <lineage>
        <taxon>Bacteria</taxon>
        <taxon>Pseudomonadati</taxon>
        <taxon>Thermodesulfobacteriota</taxon>
        <taxon>Desulfovibrionia</taxon>
        <taxon>Desulfovibrionales</taxon>
        <taxon>Desulfomicrobiaceae</taxon>
        <taxon>Desulfomicrobium</taxon>
    </lineage>
</organism>
<name>C7LTK3_DESBD</name>
<sequence length="801" mass="90130">MLFDTTMMQAGMEGRLAGKMGFEGVWNDRLVDLLPFGPDDATAGSESELQVAVMGSPESVDLPLRIRDSSFYQNVARRTVAGDTSSHTLLELERYLQAGPDAVWENSWVRFPLTRLNSFARHTLERDLLADKSDPASGRRKDSADFFFAKDGEDWLRIPISYLLKLSLADLAGSGVSAEVRKLAESFLGHFLNDNTSPETFSFYPAPMNEAFEGGRGIARETSQRFLLSQLLLDHANERFGLLDHGQRAMIYFAPLPPARQKRLNEIIPDAHYRELFMNPCLSGWDRGEAKKEYMGLCHRMLSRSQLNTIAKLRESGILTNNLVVLPNTSNTCLANNGTHISLGSKRLGELMRGGDFGAADEKYLGDLVIKIVEHFLPLFVGTYSAAPMRMDFEDFHPEKALGFLPHELDYTHLRMIWRRWKKKAKLKVCGRPLTPFGPPLMDRTIARIFGLRGDFIPDFRLLDYMTTLMSTHRCAALDGEVGNDLRLKRDLAAMGVFHESMSTYLLYKQRSFEVMGFSGFEGRFYSLFDSLEEDMRPAARLQQFLSALACKLVLGGRVSRSSIPDSPEVESERRQIFFATAINLPTFFVRRDSGNALLLDLVSRASRVRGSHRYPGTLRVHVQEYRMALLDFIESEGRDVIELFGAGDLLRDLRARITDPERGAGGKLTRRILEHAGARTPLALRAQEFNMGAEEVYRGELRRSHLAEALDYLLEDCETVKNFGCLPAQFCRTGLPALLGGRDIMEFAREARTELKRTGELGGCRPVLIQLLLLVIGMHSENARLSGQKMGKKHDASVYS</sequence>
<evidence type="ECO:0000313" key="2">
    <source>
        <dbReference type="Proteomes" id="UP000002216"/>
    </source>
</evidence>
<dbReference type="Proteomes" id="UP000002216">
    <property type="component" value="Chromosome"/>
</dbReference>
<evidence type="ECO:0000313" key="1">
    <source>
        <dbReference type="EMBL" id="ACU90769.1"/>
    </source>
</evidence>
<reference evidence="1 2" key="1">
    <citation type="journal article" date="2009" name="Stand. Genomic Sci.">
        <title>Complete genome sequence of Desulfomicrobium baculatum type strain (X).</title>
        <authorList>
            <person name="Copeland A."/>
            <person name="Spring S."/>
            <person name="Goker M."/>
            <person name="Schneider S."/>
            <person name="Lapidus A."/>
            <person name="Del Rio T.G."/>
            <person name="Tice H."/>
            <person name="Cheng J.F."/>
            <person name="Chen F."/>
            <person name="Nolan M."/>
            <person name="Bruce D."/>
            <person name="Goodwin L."/>
            <person name="Pitluck S."/>
            <person name="Ivanova N."/>
            <person name="Mavrommatis K."/>
            <person name="Ovchinnikova G."/>
            <person name="Pati A."/>
            <person name="Chen A."/>
            <person name="Palaniappan K."/>
            <person name="Land M."/>
            <person name="Hauser L."/>
            <person name="Chang Y.J."/>
            <person name="Jeffries C.C."/>
            <person name="Meincke L."/>
            <person name="Sims D."/>
            <person name="Brettin T."/>
            <person name="Detter J.C."/>
            <person name="Han C."/>
            <person name="Chain P."/>
            <person name="Bristow J."/>
            <person name="Eisen J.A."/>
            <person name="Markowitz V."/>
            <person name="Hugenholtz P."/>
            <person name="Kyrpides N.C."/>
            <person name="Klenk H.P."/>
            <person name="Lucas S."/>
        </authorList>
    </citation>
    <scope>NUCLEOTIDE SEQUENCE [LARGE SCALE GENOMIC DNA]</scope>
    <source>
        <strain evidence="2">DSM 4028 / VKM B-1378 / X</strain>
    </source>
</reference>
<gene>
    <name evidence="1" type="ordered locus">Dbac_2693</name>
</gene>
<dbReference type="OrthoDB" id="5385891at2"/>
<protein>
    <submittedName>
        <fullName evidence="1">Uncharacterized protein</fullName>
    </submittedName>
</protein>
<dbReference type="EMBL" id="CP001629">
    <property type="protein sequence ID" value="ACU90769.1"/>
    <property type="molecule type" value="Genomic_DNA"/>
</dbReference>
<dbReference type="STRING" id="525897.Dbac_2693"/>
<keyword evidence="2" id="KW-1185">Reference proteome</keyword>